<dbReference type="PANTHER" id="PTHR30055">
    <property type="entry name" value="HTH-TYPE TRANSCRIPTIONAL REGULATOR RUTR"/>
    <property type="match status" value="1"/>
</dbReference>
<name>A0ABP5QDH4_9MICO</name>
<accession>A0ABP5QDH4</accession>
<dbReference type="InterPro" id="IPR050109">
    <property type="entry name" value="HTH-type_TetR-like_transc_reg"/>
</dbReference>
<dbReference type="PANTHER" id="PTHR30055:SF146">
    <property type="entry name" value="HTH-TYPE TRANSCRIPTIONAL DUAL REGULATOR CECR"/>
    <property type="match status" value="1"/>
</dbReference>
<feature type="DNA-binding region" description="H-T-H motif" evidence="2">
    <location>
        <begin position="27"/>
        <end position="46"/>
    </location>
</feature>
<keyword evidence="5" id="KW-1185">Reference proteome</keyword>
<evidence type="ECO:0000256" key="1">
    <source>
        <dbReference type="ARBA" id="ARBA00023125"/>
    </source>
</evidence>
<dbReference type="Proteomes" id="UP001500929">
    <property type="component" value="Unassembled WGS sequence"/>
</dbReference>
<proteinExistence type="predicted"/>
<dbReference type="Pfam" id="PF00440">
    <property type="entry name" value="TetR_N"/>
    <property type="match status" value="1"/>
</dbReference>
<sequence length="195" mass="20696">MASDERRALIVAAATEVFGESGYTGTTTDAVARAAGVSQPYVVRLFGTKEQLFLEVLSEALARLLAAFRAALAGDPAVPVGRRLGLAYFELIVDRGILLTLMHAFSLGADPVIGRAARRGFMEVYHLLRDEAGMTPEEANSFLSGGMLANVVLGVRLLDDEATDPGVGELLCAVFPEKLELIRASHPAPRGGTAR</sequence>
<dbReference type="SUPFAM" id="SSF46689">
    <property type="entry name" value="Homeodomain-like"/>
    <property type="match status" value="1"/>
</dbReference>
<dbReference type="EMBL" id="BAAAQY010000004">
    <property type="protein sequence ID" value="GAA2232288.1"/>
    <property type="molecule type" value="Genomic_DNA"/>
</dbReference>
<protein>
    <submittedName>
        <fullName evidence="4">TetR family transcriptional regulator</fullName>
    </submittedName>
</protein>
<feature type="domain" description="HTH tetR-type" evidence="3">
    <location>
        <begin position="4"/>
        <end position="64"/>
    </location>
</feature>
<dbReference type="PROSITE" id="PS50977">
    <property type="entry name" value="HTH_TETR_2"/>
    <property type="match status" value="1"/>
</dbReference>
<comment type="caution">
    <text evidence="4">The sequence shown here is derived from an EMBL/GenBank/DDBJ whole genome shotgun (WGS) entry which is preliminary data.</text>
</comment>
<dbReference type="PRINTS" id="PR00455">
    <property type="entry name" value="HTHTETR"/>
</dbReference>
<evidence type="ECO:0000259" key="3">
    <source>
        <dbReference type="PROSITE" id="PS50977"/>
    </source>
</evidence>
<dbReference type="InterPro" id="IPR009057">
    <property type="entry name" value="Homeodomain-like_sf"/>
</dbReference>
<evidence type="ECO:0000256" key="2">
    <source>
        <dbReference type="PROSITE-ProRule" id="PRU00335"/>
    </source>
</evidence>
<organism evidence="4 5">
    <name type="scientific">Herbiconiux moechotypicola</name>
    <dbReference type="NCBI Taxonomy" id="637393"/>
    <lineage>
        <taxon>Bacteria</taxon>
        <taxon>Bacillati</taxon>
        <taxon>Actinomycetota</taxon>
        <taxon>Actinomycetes</taxon>
        <taxon>Micrococcales</taxon>
        <taxon>Microbacteriaceae</taxon>
        <taxon>Herbiconiux</taxon>
    </lineage>
</organism>
<gene>
    <name evidence="4" type="ORF">GCM10009851_16720</name>
</gene>
<keyword evidence="1 2" id="KW-0238">DNA-binding</keyword>
<evidence type="ECO:0000313" key="5">
    <source>
        <dbReference type="Proteomes" id="UP001500929"/>
    </source>
</evidence>
<evidence type="ECO:0000313" key="4">
    <source>
        <dbReference type="EMBL" id="GAA2232288.1"/>
    </source>
</evidence>
<dbReference type="Gene3D" id="1.10.357.10">
    <property type="entry name" value="Tetracycline Repressor, domain 2"/>
    <property type="match status" value="1"/>
</dbReference>
<dbReference type="InterPro" id="IPR001647">
    <property type="entry name" value="HTH_TetR"/>
</dbReference>
<reference evidence="5" key="1">
    <citation type="journal article" date="2019" name="Int. J. Syst. Evol. Microbiol.">
        <title>The Global Catalogue of Microorganisms (GCM) 10K type strain sequencing project: providing services to taxonomists for standard genome sequencing and annotation.</title>
        <authorList>
            <consortium name="The Broad Institute Genomics Platform"/>
            <consortium name="The Broad Institute Genome Sequencing Center for Infectious Disease"/>
            <person name="Wu L."/>
            <person name="Ma J."/>
        </authorList>
    </citation>
    <scope>NUCLEOTIDE SEQUENCE [LARGE SCALE GENOMIC DNA]</scope>
    <source>
        <strain evidence="5">JCM 16117</strain>
    </source>
</reference>